<reference evidence="3" key="3">
    <citation type="submission" date="2016-06" db="UniProtKB">
        <authorList>
            <consortium name="WormBaseParasite"/>
        </authorList>
    </citation>
    <scope>IDENTIFICATION</scope>
</reference>
<name>A0A183CLE9_GLOPA</name>
<dbReference type="Proteomes" id="UP000050741">
    <property type="component" value="Unassembled WGS sequence"/>
</dbReference>
<evidence type="ECO:0000313" key="3">
    <source>
        <dbReference type="WBParaSite" id="GPLIN_001370500"/>
    </source>
</evidence>
<sequence length="275" mass="31795">MSPEYANRPPPAVVDLIARKQLMVEKARKAAELVWNSSSNNCSKPCMHDDEQEKDERELEQYLRWKERVKRKQRRTFFEFFRRSLKLQKSVHWWRYPFASRHCAIKTTYIIHVHDKTETDQGTRGIGKNSGNNKQKKLSNNLPVIKECHRLCCSNCLTMWRPIPATTTTFCLSSTDNSRSLSSTEENILSSSSSTDDRTEQFQDQSVVMLPVLPPKRKKSVRRCGTLLLKHIQTVFLIVNGSLEMMTNPALMNPMMTNPAPMNPMMTNPALMNPY</sequence>
<reference evidence="2" key="1">
    <citation type="submission" date="2013-12" db="EMBL/GenBank/DDBJ databases">
        <authorList>
            <person name="Aslett M."/>
        </authorList>
    </citation>
    <scope>NUCLEOTIDE SEQUENCE [LARGE SCALE GENOMIC DNA]</scope>
    <source>
        <strain evidence="2">Lindley</strain>
    </source>
</reference>
<keyword evidence="2" id="KW-1185">Reference proteome</keyword>
<feature type="region of interest" description="Disordered" evidence="1">
    <location>
        <begin position="176"/>
        <end position="201"/>
    </location>
</feature>
<protein>
    <submittedName>
        <fullName evidence="3">Uncharacterized protein</fullName>
    </submittedName>
</protein>
<feature type="compositionally biased region" description="Low complexity" evidence="1">
    <location>
        <begin position="176"/>
        <end position="194"/>
    </location>
</feature>
<dbReference type="WBParaSite" id="GPLIN_001370500">
    <property type="protein sequence ID" value="GPLIN_001370500"/>
    <property type="gene ID" value="GPLIN_001370500"/>
</dbReference>
<dbReference type="AlphaFoldDB" id="A0A183CLE9"/>
<evidence type="ECO:0000313" key="2">
    <source>
        <dbReference type="Proteomes" id="UP000050741"/>
    </source>
</evidence>
<evidence type="ECO:0000256" key="1">
    <source>
        <dbReference type="SAM" id="MobiDB-lite"/>
    </source>
</evidence>
<accession>A0A183CLE9</accession>
<proteinExistence type="predicted"/>
<reference evidence="2" key="2">
    <citation type="submission" date="2014-05" db="EMBL/GenBank/DDBJ databases">
        <title>The genome and life-stage specific transcriptomes of Globodera pallida elucidate key aspects of plant parasitism by a cyst nematode.</title>
        <authorList>
            <person name="Cotton J.A."/>
            <person name="Lilley C.J."/>
            <person name="Jones L.M."/>
            <person name="Kikuchi T."/>
            <person name="Reid A.J."/>
            <person name="Thorpe P."/>
            <person name="Tsai I.J."/>
            <person name="Beasley H."/>
            <person name="Blok V."/>
            <person name="Cock P.J.A."/>
            <person name="Van den Akker S.E."/>
            <person name="Holroyd N."/>
            <person name="Hunt M."/>
            <person name="Mantelin S."/>
            <person name="Naghra H."/>
            <person name="Pain A."/>
            <person name="Palomares-Rius J.E."/>
            <person name="Zarowiecki M."/>
            <person name="Berriman M."/>
            <person name="Jones J.T."/>
            <person name="Urwin P.E."/>
        </authorList>
    </citation>
    <scope>NUCLEOTIDE SEQUENCE [LARGE SCALE GENOMIC DNA]</scope>
    <source>
        <strain evidence="2">Lindley</strain>
    </source>
</reference>
<organism evidence="2 3">
    <name type="scientific">Globodera pallida</name>
    <name type="common">Potato cyst nematode worm</name>
    <name type="synonym">Heterodera pallida</name>
    <dbReference type="NCBI Taxonomy" id="36090"/>
    <lineage>
        <taxon>Eukaryota</taxon>
        <taxon>Metazoa</taxon>
        <taxon>Ecdysozoa</taxon>
        <taxon>Nematoda</taxon>
        <taxon>Chromadorea</taxon>
        <taxon>Rhabditida</taxon>
        <taxon>Tylenchina</taxon>
        <taxon>Tylenchomorpha</taxon>
        <taxon>Tylenchoidea</taxon>
        <taxon>Heteroderidae</taxon>
        <taxon>Heteroderinae</taxon>
        <taxon>Globodera</taxon>
    </lineage>
</organism>